<organism evidence="1 2">
    <name type="scientific">Pelistega indica</name>
    <dbReference type="NCBI Taxonomy" id="1414851"/>
    <lineage>
        <taxon>Bacteria</taxon>
        <taxon>Pseudomonadati</taxon>
        <taxon>Pseudomonadota</taxon>
        <taxon>Betaproteobacteria</taxon>
        <taxon>Burkholderiales</taxon>
        <taxon>Alcaligenaceae</taxon>
        <taxon>Pelistega</taxon>
    </lineage>
</organism>
<gene>
    <name evidence="1" type="ORF">V757_10985</name>
</gene>
<keyword evidence="2" id="KW-1185">Reference proteome</keyword>
<dbReference type="PIRSF" id="PIRSF028744">
    <property type="entry name" value="Addict_mod_HI1419"/>
    <property type="match status" value="1"/>
</dbReference>
<dbReference type="RefSeq" id="WP_023952705.1">
    <property type="nucleotide sequence ID" value="NZ_AYSV01000115.1"/>
</dbReference>
<accession>V8FUA5</accession>
<dbReference type="Proteomes" id="UP000018766">
    <property type="component" value="Unassembled WGS sequence"/>
</dbReference>
<dbReference type="NCBIfam" id="TIGR02683">
    <property type="entry name" value="upstrm_HI1419"/>
    <property type="match status" value="1"/>
</dbReference>
<comment type="caution">
    <text evidence="1">The sequence shown here is derived from an EMBL/GenBank/DDBJ whole genome shotgun (WGS) entry which is preliminary data.</text>
</comment>
<reference evidence="1 2" key="1">
    <citation type="submission" date="2013-11" db="EMBL/GenBank/DDBJ databases">
        <title>Genomic analysis of Pelistega sp. HM-7.</title>
        <authorList>
            <person name="Kumbhare S.V."/>
            <person name="Shetty S.A."/>
            <person name="Sharma O."/>
            <person name="Dhotre D.P."/>
        </authorList>
    </citation>
    <scope>NUCLEOTIDE SEQUENCE [LARGE SCALE GENOMIC DNA]</scope>
    <source>
        <strain evidence="1 2">HM-7</strain>
    </source>
</reference>
<proteinExistence type="predicted"/>
<dbReference type="PANTHER" id="PTHR41791">
    <property type="entry name" value="SSL7039 PROTEIN"/>
    <property type="match status" value="1"/>
</dbReference>
<dbReference type="PANTHER" id="PTHR41791:SF1">
    <property type="entry name" value="SSL7039 PROTEIN"/>
    <property type="match status" value="1"/>
</dbReference>
<protein>
    <submittedName>
        <fullName evidence="1">Addiction module protein</fullName>
    </submittedName>
</protein>
<evidence type="ECO:0000313" key="2">
    <source>
        <dbReference type="Proteomes" id="UP000018766"/>
    </source>
</evidence>
<dbReference type="AlphaFoldDB" id="V8FUA5"/>
<dbReference type="InterPro" id="IPR014056">
    <property type="entry name" value="TypeIITA-like_toxin_pred"/>
</dbReference>
<sequence length="99" mass="11271">MYIINQTEEFSKWVASIKDNKAKAAISLRLRRAMLGNLGNVKSLNGGVFEMKVDVGAGYRMYYGQEGKHIYLMFWGGNKSTQEKDIKIAHKLWKEIKGA</sequence>
<dbReference type="OrthoDB" id="9800258at2"/>
<dbReference type="EMBL" id="AYSV01000115">
    <property type="protein sequence ID" value="ETD67735.1"/>
    <property type="molecule type" value="Genomic_DNA"/>
</dbReference>
<name>V8FUA5_9BURK</name>
<evidence type="ECO:0000313" key="1">
    <source>
        <dbReference type="EMBL" id="ETD67735.1"/>
    </source>
</evidence>